<feature type="compositionally biased region" description="Low complexity" evidence="1">
    <location>
        <begin position="400"/>
        <end position="417"/>
    </location>
</feature>
<dbReference type="OrthoDB" id="10261563at2759"/>
<dbReference type="AlphaFoldDB" id="A0A4Q4SXM6"/>
<name>A0A4Q4SXM6_9PEZI</name>
<protein>
    <recommendedName>
        <fullName evidence="2">WKF domain-containing protein</fullName>
    </recommendedName>
</protein>
<dbReference type="InterPro" id="IPR019327">
    <property type="entry name" value="WKF"/>
</dbReference>
<feature type="compositionally biased region" description="Basic and acidic residues" evidence="1">
    <location>
        <begin position="68"/>
        <end position="90"/>
    </location>
</feature>
<evidence type="ECO:0000313" key="3">
    <source>
        <dbReference type="EMBL" id="RYO90837.1"/>
    </source>
</evidence>
<feature type="compositionally biased region" description="Low complexity" evidence="1">
    <location>
        <begin position="442"/>
        <end position="453"/>
    </location>
</feature>
<evidence type="ECO:0000256" key="1">
    <source>
        <dbReference type="SAM" id="MobiDB-lite"/>
    </source>
</evidence>
<dbReference type="PANTHER" id="PTHR22306">
    <property type="entry name" value="CHROMOSOME 7 OPEN READING FRAME 50"/>
    <property type="match status" value="1"/>
</dbReference>
<evidence type="ECO:0000259" key="2">
    <source>
        <dbReference type="Pfam" id="PF10180"/>
    </source>
</evidence>
<feature type="compositionally biased region" description="Polar residues" evidence="1">
    <location>
        <begin position="1"/>
        <end position="12"/>
    </location>
</feature>
<reference evidence="3 4" key="1">
    <citation type="submission" date="2018-06" db="EMBL/GenBank/DDBJ databases">
        <title>Complete Genomes of Monosporascus.</title>
        <authorList>
            <person name="Robinson A.J."/>
            <person name="Natvig D.O."/>
        </authorList>
    </citation>
    <scope>NUCLEOTIDE SEQUENCE [LARGE SCALE GENOMIC DNA]</scope>
    <source>
        <strain evidence="3 4">CBS 110550</strain>
    </source>
</reference>
<feature type="region of interest" description="Disordered" evidence="1">
    <location>
        <begin position="325"/>
        <end position="470"/>
    </location>
</feature>
<accession>A0A4Q4SXM6</accession>
<feature type="compositionally biased region" description="Low complexity" evidence="1">
    <location>
        <begin position="114"/>
        <end position="125"/>
    </location>
</feature>
<feature type="domain" description="WKF" evidence="2">
    <location>
        <begin position="172"/>
        <end position="234"/>
    </location>
</feature>
<feature type="region of interest" description="Disordered" evidence="1">
    <location>
        <begin position="1"/>
        <end position="143"/>
    </location>
</feature>
<keyword evidence="4" id="KW-1185">Reference proteome</keyword>
<feature type="compositionally biased region" description="Low complexity" evidence="1">
    <location>
        <begin position="334"/>
        <end position="362"/>
    </location>
</feature>
<dbReference type="Pfam" id="PF10180">
    <property type="entry name" value="WKF"/>
    <property type="match status" value="1"/>
</dbReference>
<feature type="compositionally biased region" description="Basic residues" evidence="1">
    <location>
        <begin position="126"/>
        <end position="138"/>
    </location>
</feature>
<gene>
    <name evidence="3" type="ORF">DL764_008375</name>
</gene>
<dbReference type="STRING" id="155417.A0A4Q4SXM6"/>
<evidence type="ECO:0000313" key="4">
    <source>
        <dbReference type="Proteomes" id="UP000293360"/>
    </source>
</evidence>
<feature type="compositionally biased region" description="Basic residues" evidence="1">
    <location>
        <begin position="380"/>
        <end position="390"/>
    </location>
</feature>
<dbReference type="EMBL" id="QJNU01000646">
    <property type="protein sequence ID" value="RYO90837.1"/>
    <property type="molecule type" value="Genomic_DNA"/>
</dbReference>
<feature type="compositionally biased region" description="Acidic residues" evidence="1">
    <location>
        <begin position="458"/>
        <end position="470"/>
    </location>
</feature>
<feature type="compositionally biased region" description="Low complexity" evidence="1">
    <location>
        <begin position="39"/>
        <end position="50"/>
    </location>
</feature>
<dbReference type="PANTHER" id="PTHR22306:SF2">
    <property type="entry name" value="CHROMOSOME 7 OPEN READING FRAME 50"/>
    <property type="match status" value="1"/>
</dbReference>
<feature type="region of interest" description="Disordered" evidence="1">
    <location>
        <begin position="246"/>
        <end position="272"/>
    </location>
</feature>
<proteinExistence type="predicted"/>
<sequence length="470" mass="50208">MSSSTLSTSTGNAPPPRVPAWKRLGLKLKPASDESHISTGATTDAAAGPLAPAPVPQKREQINGSASAKREASGALKSDHSAKKARRDLPEEQTQTPSKKAKSVTFAAEVTESPAPAAANGTRAPASKKPKQPTKKKPAIGAGVAATPAAAAAKASKSPGKQGPVNLEPALAYLRQWHTSRDSWKFNKNHQTRLLEQVFADETTIPAVHIGVFYAYIRGLKGGVRARLRELAQGIRARDMEQGIDGFSAAAGNNGNNKKKNDKEAAAQAQRKQNKYEEVIAAFLERDHPPGERRFDEVDYVLRTTDMEMQRRVVKRMRAETVLEELADSDEEAASTATTTVTTTSSSNSSAGGTTTQTGDGSVDAEDDKRLQLNDGSQQRVKRRRLRKARTVGDVEDESSSSSSSSESESSSSSDSSSSDDDDDRQETKRLNNPKRKGAEASTSSSSSSSSSSKDSESESESESDDSEED</sequence>
<organism evidence="3 4">
    <name type="scientific">Monosporascus ibericus</name>
    <dbReference type="NCBI Taxonomy" id="155417"/>
    <lineage>
        <taxon>Eukaryota</taxon>
        <taxon>Fungi</taxon>
        <taxon>Dikarya</taxon>
        <taxon>Ascomycota</taxon>
        <taxon>Pezizomycotina</taxon>
        <taxon>Sordariomycetes</taxon>
        <taxon>Xylariomycetidae</taxon>
        <taxon>Xylariales</taxon>
        <taxon>Xylariales incertae sedis</taxon>
        <taxon>Monosporascus</taxon>
    </lineage>
</organism>
<comment type="caution">
    <text evidence="3">The sequence shown here is derived from an EMBL/GenBank/DDBJ whole genome shotgun (WGS) entry which is preliminary data.</text>
</comment>
<dbReference type="Proteomes" id="UP000293360">
    <property type="component" value="Unassembled WGS sequence"/>
</dbReference>